<gene>
    <name evidence="5" type="ORF">MYCIT1_LOCUS18701</name>
</gene>
<keyword evidence="2" id="KW-0186">Copper</keyword>
<dbReference type="Proteomes" id="UP001295794">
    <property type="component" value="Unassembled WGS sequence"/>
</dbReference>
<dbReference type="Gene3D" id="1.10.1280.10">
    <property type="entry name" value="Di-copper center containing domain from catechol oxidase"/>
    <property type="match status" value="1"/>
</dbReference>
<feature type="domain" description="Tyrosinase copper-binding" evidence="4">
    <location>
        <begin position="390"/>
        <end position="401"/>
    </location>
</feature>
<keyword evidence="1" id="KW-0479">Metal-binding</keyword>
<keyword evidence="6" id="KW-1185">Reference proteome</keyword>
<evidence type="ECO:0000256" key="3">
    <source>
        <dbReference type="SAM" id="Phobius"/>
    </source>
</evidence>
<evidence type="ECO:0000256" key="1">
    <source>
        <dbReference type="ARBA" id="ARBA00022723"/>
    </source>
</evidence>
<dbReference type="PANTHER" id="PTHR11474">
    <property type="entry name" value="TYROSINASE FAMILY MEMBER"/>
    <property type="match status" value="1"/>
</dbReference>
<organism evidence="5 6">
    <name type="scientific">Mycena citricolor</name>
    <dbReference type="NCBI Taxonomy" id="2018698"/>
    <lineage>
        <taxon>Eukaryota</taxon>
        <taxon>Fungi</taxon>
        <taxon>Dikarya</taxon>
        <taxon>Basidiomycota</taxon>
        <taxon>Agaricomycotina</taxon>
        <taxon>Agaricomycetes</taxon>
        <taxon>Agaricomycetidae</taxon>
        <taxon>Agaricales</taxon>
        <taxon>Marasmiineae</taxon>
        <taxon>Mycenaceae</taxon>
        <taxon>Mycena</taxon>
    </lineage>
</organism>
<dbReference type="AlphaFoldDB" id="A0AAD2K112"/>
<evidence type="ECO:0000259" key="4">
    <source>
        <dbReference type="PROSITE" id="PS00498"/>
    </source>
</evidence>
<name>A0AAD2K112_9AGAR</name>
<feature type="transmembrane region" description="Helical" evidence="3">
    <location>
        <begin position="87"/>
        <end position="108"/>
    </location>
</feature>
<keyword evidence="3" id="KW-0812">Transmembrane</keyword>
<dbReference type="GO" id="GO:0046872">
    <property type="term" value="F:metal ion binding"/>
    <property type="evidence" value="ECO:0007669"/>
    <property type="project" value="UniProtKB-KW"/>
</dbReference>
<sequence length="465" mass="52462">MRLIGPPVALNLPRDCGSRFLSTLSTALFIPRLIAAAPCRMQDKCSCAEDKEAQDCRSWPTAVRRARGWLFMILHAEKDRTRIDHRWTIPSILVLALLVFFGLVTVVIELTTRHGEINGCRVVGLRKEWRNLSRVEQLDYISAVKCMQTLPANGVVDTNHVRTRYDDFQSAHINLTDETHTVASHTLCVLTENDNATQGQFLPWHRYFLGTFESTLRSECAYQGSIPYWDWSLDADQLDSIAKSPVFDPVYGFGGKSRRVSRLNHGMTYISGNGLHIPGYSGPFNNWTNLAGWVEGTGGGCITTGPFVSYNLSVGPGTKPTNHCLTRNFNDAFIWALSSAQVANTTKQPNFERFRIELEGQPITSTMKLHDGGHFAVGGEMLDTYSSPADPIFWLHHANLDRIWWKWQNIDLPTRLLDVSGRSRVNPPFVNITLAYPLKMWSLAPTIPIWRVMDVRSSPLCYDYV</sequence>
<dbReference type="EMBL" id="CAVNYO010000186">
    <property type="protein sequence ID" value="CAK5272799.1"/>
    <property type="molecule type" value="Genomic_DNA"/>
</dbReference>
<dbReference type="InterPro" id="IPR008922">
    <property type="entry name" value="Di-copper_centre_dom_sf"/>
</dbReference>
<proteinExistence type="predicted"/>
<dbReference type="InterPro" id="IPR002227">
    <property type="entry name" value="Tyrosinase_Cu-bd"/>
</dbReference>
<dbReference type="Pfam" id="PF00264">
    <property type="entry name" value="Tyrosinase"/>
    <property type="match status" value="1"/>
</dbReference>
<dbReference type="InterPro" id="IPR050316">
    <property type="entry name" value="Tyrosinase/Hemocyanin"/>
</dbReference>
<keyword evidence="3" id="KW-0472">Membrane</keyword>
<comment type="caution">
    <text evidence="5">The sequence shown here is derived from an EMBL/GenBank/DDBJ whole genome shotgun (WGS) entry which is preliminary data.</text>
</comment>
<evidence type="ECO:0000313" key="5">
    <source>
        <dbReference type="EMBL" id="CAK5272799.1"/>
    </source>
</evidence>
<dbReference type="PROSITE" id="PS00498">
    <property type="entry name" value="TYROSINASE_2"/>
    <property type="match status" value="1"/>
</dbReference>
<keyword evidence="3" id="KW-1133">Transmembrane helix</keyword>
<reference evidence="5" key="1">
    <citation type="submission" date="2023-11" db="EMBL/GenBank/DDBJ databases">
        <authorList>
            <person name="De Vega J J."/>
            <person name="De Vega J J."/>
        </authorList>
    </citation>
    <scope>NUCLEOTIDE SEQUENCE</scope>
</reference>
<dbReference type="GO" id="GO:0016491">
    <property type="term" value="F:oxidoreductase activity"/>
    <property type="evidence" value="ECO:0007669"/>
    <property type="project" value="InterPro"/>
</dbReference>
<evidence type="ECO:0000313" key="6">
    <source>
        <dbReference type="Proteomes" id="UP001295794"/>
    </source>
</evidence>
<evidence type="ECO:0000256" key="2">
    <source>
        <dbReference type="ARBA" id="ARBA00023008"/>
    </source>
</evidence>
<protein>
    <recommendedName>
        <fullName evidence="4">Tyrosinase copper-binding domain-containing protein</fullName>
    </recommendedName>
</protein>
<dbReference type="PRINTS" id="PR00092">
    <property type="entry name" value="TYROSINASE"/>
</dbReference>
<accession>A0AAD2K112</accession>
<dbReference type="SUPFAM" id="SSF48056">
    <property type="entry name" value="Di-copper centre-containing domain"/>
    <property type="match status" value="1"/>
</dbReference>
<dbReference type="PANTHER" id="PTHR11474:SF126">
    <property type="entry name" value="TYROSINASE-LIKE PROTEIN TYR-1-RELATED"/>
    <property type="match status" value="1"/>
</dbReference>